<accession>A0A2L0RUS4</accession>
<dbReference type="AlphaFoldDB" id="A0A2L0RUS4"/>
<evidence type="ECO:0000313" key="2">
    <source>
        <dbReference type="Proteomes" id="UP000239888"/>
    </source>
</evidence>
<name>A0A2L0RUS4_9PSED</name>
<sequence length="93" mass="9965">MSYDHQGTVSLITASRHLGTEDDEVLNENADIKMTSSGKPTIVRVDFSSPLQWPGHPNFVTVNLPDGTSVGGVIVALERPADGPGWVTFTVDD</sequence>
<dbReference type="RefSeq" id="WP_104502494.1">
    <property type="nucleotide sequence ID" value="NZ_CP018049.1"/>
</dbReference>
<evidence type="ECO:0000313" key="1">
    <source>
        <dbReference type="EMBL" id="AUZ45877.1"/>
    </source>
</evidence>
<gene>
    <name evidence="1" type="ORF">BOP93_09845</name>
</gene>
<dbReference type="KEGG" id="poi:BOP93_09845"/>
<protein>
    <submittedName>
        <fullName evidence="1">Uncharacterized protein</fullName>
    </submittedName>
</protein>
<proteinExistence type="predicted"/>
<reference evidence="1 2" key="1">
    <citation type="journal article" date="2018" name="Front. Microbiol.">
        <title>Pseudomonas orientalis F9: A Potent Antagonist against Phytopathogens with Phytotoxic Effect in the Apple Flower.</title>
        <authorList>
            <person name="Zengerer V."/>
            <person name="Schmid M."/>
            <person name="Bieri M."/>
            <person name="Muller D.C."/>
            <person name="Remus-Emsermann M.N.P."/>
            <person name="Ahrens C.H."/>
            <person name="Pelludat C."/>
        </authorList>
    </citation>
    <scope>NUCLEOTIDE SEQUENCE [LARGE SCALE GENOMIC DNA]</scope>
    <source>
        <strain evidence="1 2">F9</strain>
    </source>
</reference>
<organism evidence="1 2">
    <name type="scientific">Pseudomonas orientalis</name>
    <dbReference type="NCBI Taxonomy" id="76758"/>
    <lineage>
        <taxon>Bacteria</taxon>
        <taxon>Pseudomonadati</taxon>
        <taxon>Pseudomonadota</taxon>
        <taxon>Gammaproteobacteria</taxon>
        <taxon>Pseudomonadales</taxon>
        <taxon>Pseudomonadaceae</taxon>
        <taxon>Pseudomonas</taxon>
    </lineage>
</organism>
<dbReference type="Proteomes" id="UP000239888">
    <property type="component" value="Chromosome"/>
</dbReference>
<dbReference type="EMBL" id="CP018049">
    <property type="protein sequence ID" value="AUZ45877.1"/>
    <property type="molecule type" value="Genomic_DNA"/>
</dbReference>